<keyword evidence="6" id="KW-1006">Bacterial flagellum protein export</keyword>
<evidence type="ECO:0000256" key="2">
    <source>
        <dbReference type="ARBA" id="ARBA00006602"/>
    </source>
</evidence>
<comment type="caution">
    <text evidence="9">The sequence shown here is derived from an EMBL/GenBank/DDBJ whole genome shotgun (WGS) entry which is preliminary data.</text>
</comment>
<evidence type="ECO:0000256" key="6">
    <source>
        <dbReference type="ARBA" id="ARBA00023225"/>
    </source>
</evidence>
<evidence type="ECO:0000259" key="8">
    <source>
        <dbReference type="Pfam" id="PF02108"/>
    </source>
</evidence>
<evidence type="ECO:0000256" key="4">
    <source>
        <dbReference type="ARBA" id="ARBA00022795"/>
    </source>
</evidence>
<keyword evidence="7" id="KW-0175">Coiled coil</keyword>
<evidence type="ECO:0000256" key="3">
    <source>
        <dbReference type="ARBA" id="ARBA00022448"/>
    </source>
</evidence>
<keyword evidence="10" id="KW-1185">Reference proteome</keyword>
<dbReference type="InterPro" id="IPR018035">
    <property type="entry name" value="Flagellar_FliH/T3SS_HrpE"/>
</dbReference>
<name>A0ABR7DHM5_9CLOT</name>
<dbReference type="InterPro" id="IPR051472">
    <property type="entry name" value="T3SS_Stator/FliH"/>
</dbReference>
<dbReference type="Proteomes" id="UP000596929">
    <property type="component" value="Unassembled WGS sequence"/>
</dbReference>
<keyword evidence="3" id="KW-0813">Transport</keyword>
<accession>A0ABR7DHM5</accession>
<proteinExistence type="inferred from homology"/>
<evidence type="ECO:0000256" key="5">
    <source>
        <dbReference type="ARBA" id="ARBA00022927"/>
    </source>
</evidence>
<feature type="domain" description="Flagellar assembly protein FliH/Type III secretion system HrpE" evidence="8">
    <location>
        <begin position="128"/>
        <end position="233"/>
    </location>
</feature>
<dbReference type="RefSeq" id="WP_032117086.1">
    <property type="nucleotide sequence ID" value="NZ_JACOOO010000047.1"/>
</dbReference>
<keyword evidence="4" id="KW-1005">Bacterial flagellum biogenesis</keyword>
<dbReference type="Pfam" id="PF02108">
    <property type="entry name" value="FliH"/>
    <property type="match status" value="1"/>
</dbReference>
<comment type="similarity">
    <text evidence="2">Belongs to the FliH family.</text>
</comment>
<evidence type="ECO:0000313" key="9">
    <source>
        <dbReference type="EMBL" id="MBC5630947.1"/>
    </source>
</evidence>
<keyword evidence="5" id="KW-0653">Protein transport</keyword>
<comment type="function">
    <text evidence="1">Needed for flagellar regrowth and assembly.</text>
</comment>
<reference evidence="9 10" key="1">
    <citation type="submission" date="2020-08" db="EMBL/GenBank/DDBJ databases">
        <title>Genome public.</title>
        <authorList>
            <person name="Liu C."/>
            <person name="Sun Q."/>
        </authorList>
    </citation>
    <scope>NUCLEOTIDE SEQUENCE [LARGE SCALE GENOMIC DNA]</scope>
    <source>
        <strain evidence="9 10">NSJ-6</strain>
    </source>
</reference>
<evidence type="ECO:0000256" key="7">
    <source>
        <dbReference type="SAM" id="Coils"/>
    </source>
</evidence>
<dbReference type="EMBL" id="JACOOO010000047">
    <property type="protein sequence ID" value="MBC5630947.1"/>
    <property type="molecule type" value="Genomic_DNA"/>
</dbReference>
<organism evidence="9 10">
    <name type="scientific">Clostridium hominis</name>
    <dbReference type="NCBI Taxonomy" id="2763036"/>
    <lineage>
        <taxon>Bacteria</taxon>
        <taxon>Bacillati</taxon>
        <taxon>Bacillota</taxon>
        <taxon>Clostridia</taxon>
        <taxon>Eubacteriales</taxon>
        <taxon>Clostridiaceae</taxon>
        <taxon>Clostridium</taxon>
    </lineage>
</organism>
<evidence type="ECO:0000313" key="10">
    <source>
        <dbReference type="Proteomes" id="UP000596929"/>
    </source>
</evidence>
<evidence type="ECO:0000256" key="1">
    <source>
        <dbReference type="ARBA" id="ARBA00003041"/>
    </source>
</evidence>
<sequence>MSNSNNILRKKQIHIEGKLSFSISDDGEVVSNIPEKLIKEKEDIERKIVEAKEEYNNISKKTSLEIEKILNEANIEAKDIERKAYELGYEQGLKNGYEDGFKEAYQKNIDKAIKESRAIKDEGYKTLLQIRSEAADYIKESKNNILQVSIEIAEQVLREKFEDTDTMNKLLENVIKEYNLKKDMVIKINPTYINQLQISDIKNKLDLTQRVFVICDSDIEKGNVEIETGSGKLIVGIDGVLEKIRSELL</sequence>
<gene>
    <name evidence="9" type="ORF">H8S20_19145</name>
</gene>
<protein>
    <recommendedName>
        <fullName evidence="8">Flagellar assembly protein FliH/Type III secretion system HrpE domain-containing protein</fullName>
    </recommendedName>
</protein>
<dbReference type="PANTHER" id="PTHR34982:SF1">
    <property type="entry name" value="FLAGELLAR ASSEMBLY PROTEIN FLIH"/>
    <property type="match status" value="1"/>
</dbReference>
<dbReference type="PANTHER" id="PTHR34982">
    <property type="entry name" value="YOP PROTEINS TRANSLOCATION PROTEIN L"/>
    <property type="match status" value="1"/>
</dbReference>
<feature type="coiled-coil region" evidence="7">
    <location>
        <begin position="34"/>
        <end position="122"/>
    </location>
</feature>